<dbReference type="AlphaFoldDB" id="A0A212LZM9"/>
<reference evidence="1" key="1">
    <citation type="submission" date="2016-08" db="EMBL/GenBank/DDBJ databases">
        <authorList>
            <person name="Seilhamer J.J."/>
        </authorList>
    </citation>
    <scope>NUCLEOTIDE SEQUENCE</scope>
    <source>
        <strain evidence="1">86</strain>
    </source>
</reference>
<evidence type="ECO:0000313" key="1">
    <source>
        <dbReference type="EMBL" id="SCM83044.1"/>
    </source>
</evidence>
<accession>A0A212LZM9</accession>
<proteinExistence type="predicted"/>
<gene>
    <name evidence="1" type="ORF">KL86SPO_60006</name>
</gene>
<dbReference type="RefSeq" id="WP_288185570.1">
    <property type="nucleotide sequence ID" value="NZ_LT608335.1"/>
</dbReference>
<dbReference type="EMBL" id="FMJE01000006">
    <property type="protein sequence ID" value="SCM83044.1"/>
    <property type="molecule type" value="Genomic_DNA"/>
</dbReference>
<protein>
    <submittedName>
        <fullName evidence="1">Uncharacterized protein</fullName>
    </submittedName>
</protein>
<sequence length="325" mass="33867">MSKIALQIELQSTGTVTAGSNVLFDTIVHSDADIGYDSSTGVITFNQTGSYVITWWVATQSSTSPETVFALSPSLGNALAGNSPLKTGTVSGTGVIDVAVPPFTLSLINGSLTTFYYSAQVPLKATLVAVRNGGTVDTMGCFAVAQLTHILSQMIAAYSTTTWSVFSTSLASYSGVPLDLYTSPQATGPGLLRLVDANGNYETLSIANITAIYPGAGTVYDPAFTFLPPPVPLPPGCDTNLITAIQSYLPLGTSVNIRLGPSVSASGDIYRNEYGVLVLSDTDGNTPIFIATPHILRIFTDTDPALSPVAPKSIGTKPSITVIKE</sequence>
<organism evidence="1">
    <name type="scientific">uncultured Sporomusa sp</name>
    <dbReference type="NCBI Taxonomy" id="307249"/>
    <lineage>
        <taxon>Bacteria</taxon>
        <taxon>Bacillati</taxon>
        <taxon>Bacillota</taxon>
        <taxon>Negativicutes</taxon>
        <taxon>Selenomonadales</taxon>
        <taxon>Sporomusaceae</taxon>
        <taxon>Sporomusa</taxon>
        <taxon>environmental samples</taxon>
    </lineage>
</organism>
<name>A0A212LZM9_9FIRM</name>